<evidence type="ECO:0000313" key="2">
    <source>
        <dbReference type="Proteomes" id="UP000823388"/>
    </source>
</evidence>
<reference evidence="1" key="1">
    <citation type="submission" date="2020-05" db="EMBL/GenBank/DDBJ databases">
        <title>WGS assembly of Panicum virgatum.</title>
        <authorList>
            <person name="Lovell J.T."/>
            <person name="Jenkins J."/>
            <person name="Shu S."/>
            <person name="Juenger T.E."/>
            <person name="Schmutz J."/>
        </authorList>
    </citation>
    <scope>NUCLEOTIDE SEQUENCE</scope>
    <source>
        <strain evidence="1">AP13</strain>
    </source>
</reference>
<comment type="caution">
    <text evidence="1">The sequence shown here is derived from an EMBL/GenBank/DDBJ whole genome shotgun (WGS) entry which is preliminary data.</text>
</comment>
<name>A0A8T0P4S7_PANVG</name>
<protein>
    <submittedName>
        <fullName evidence="1">Uncharacterized protein</fullName>
    </submittedName>
</protein>
<dbReference type="SUPFAM" id="SSF52047">
    <property type="entry name" value="RNI-like"/>
    <property type="match status" value="1"/>
</dbReference>
<dbReference type="InterPro" id="IPR032675">
    <property type="entry name" value="LRR_dom_sf"/>
</dbReference>
<dbReference type="Proteomes" id="UP000823388">
    <property type="component" value="Chromosome 8N"/>
</dbReference>
<sequence length="277" mass="32095">MPMLEELKLEKCKLRCVPPGLAFHARALKKLCIYGVKHLSSLENFTSVVHLDVFINTDLERISNLPKLQKLIIVKCPKMKVLEGMPALHRLNMVDYDMETVPRYLLDVRPRHLLLYCSLRLLTSIAAGKSGPEWDKLSHIQQVKAYAMDEGVSRKWYVLYTRDPFHFETNISRSAIAQACIDLKFYACRERCTIEDEWLVGRNASAGKRQPLCLRFRCNAYRHLAPWLRRACLHCSEAAHIASSSDQWTEAAGYLAGWFYQTRYGRLQRQQETSSRM</sequence>
<gene>
    <name evidence="1" type="ORF">PVAP13_8NG042604</name>
</gene>
<evidence type="ECO:0000313" key="1">
    <source>
        <dbReference type="EMBL" id="KAG2555998.1"/>
    </source>
</evidence>
<keyword evidence="2" id="KW-1185">Reference proteome</keyword>
<dbReference type="Gene3D" id="3.80.10.10">
    <property type="entry name" value="Ribonuclease Inhibitor"/>
    <property type="match status" value="1"/>
</dbReference>
<accession>A0A8T0P4S7</accession>
<proteinExistence type="predicted"/>
<organism evidence="1 2">
    <name type="scientific">Panicum virgatum</name>
    <name type="common">Blackwell switchgrass</name>
    <dbReference type="NCBI Taxonomy" id="38727"/>
    <lineage>
        <taxon>Eukaryota</taxon>
        <taxon>Viridiplantae</taxon>
        <taxon>Streptophyta</taxon>
        <taxon>Embryophyta</taxon>
        <taxon>Tracheophyta</taxon>
        <taxon>Spermatophyta</taxon>
        <taxon>Magnoliopsida</taxon>
        <taxon>Liliopsida</taxon>
        <taxon>Poales</taxon>
        <taxon>Poaceae</taxon>
        <taxon>PACMAD clade</taxon>
        <taxon>Panicoideae</taxon>
        <taxon>Panicodae</taxon>
        <taxon>Paniceae</taxon>
        <taxon>Panicinae</taxon>
        <taxon>Panicum</taxon>
        <taxon>Panicum sect. Hiantes</taxon>
    </lineage>
</organism>
<dbReference type="AlphaFoldDB" id="A0A8T0P4S7"/>
<dbReference type="EMBL" id="CM029052">
    <property type="protein sequence ID" value="KAG2555998.1"/>
    <property type="molecule type" value="Genomic_DNA"/>
</dbReference>